<proteinExistence type="predicted"/>
<evidence type="ECO:0000313" key="1">
    <source>
        <dbReference type="EMBL" id="MDT0340251.1"/>
    </source>
</evidence>
<dbReference type="EMBL" id="JAVRAA010000020">
    <property type="protein sequence ID" value="MDT0340251.1"/>
    <property type="molecule type" value="Genomic_DNA"/>
</dbReference>
<name>A0AAE4GEP0_9BURK</name>
<reference evidence="1" key="1">
    <citation type="submission" date="2023-02" db="EMBL/GenBank/DDBJ databases">
        <title>Description of Herbaspirillum huttiense subsp. nephrolepsisexaltata and Herbaspirillum huttiense subsp. lycopersicon.</title>
        <authorList>
            <person name="Poudel M."/>
            <person name="Sharma A."/>
            <person name="Goss E."/>
            <person name="Tapia J.H."/>
            <person name="Harmon C.M."/>
            <person name="Jones J.B."/>
        </authorList>
    </citation>
    <scope>NUCLEOTIDE SEQUENCE</scope>
    <source>
        <strain evidence="1">NC40101</strain>
    </source>
</reference>
<organism evidence="1">
    <name type="scientific">Herbaspirillum huttiense subsp. nephrolepidis</name>
    <dbReference type="NCBI Taxonomy" id="3075126"/>
    <lineage>
        <taxon>Bacteria</taxon>
        <taxon>Pseudomonadati</taxon>
        <taxon>Pseudomonadota</taxon>
        <taxon>Betaproteobacteria</taxon>
        <taxon>Burkholderiales</taxon>
        <taxon>Oxalobacteraceae</taxon>
        <taxon>Herbaspirillum</taxon>
    </lineage>
</organism>
<dbReference type="AlphaFoldDB" id="A0AAE4GEP0"/>
<dbReference type="RefSeq" id="WP_209584091.1">
    <property type="nucleotide sequence ID" value="NZ_JAVLSM010000002.1"/>
</dbReference>
<protein>
    <submittedName>
        <fullName evidence="1">Uncharacterized protein</fullName>
    </submittedName>
</protein>
<gene>
    <name evidence="1" type="ORF">RJN63_25705</name>
</gene>
<comment type="caution">
    <text evidence="1">The sequence shown here is derived from an EMBL/GenBank/DDBJ whole genome shotgun (WGS) entry which is preliminary data.</text>
</comment>
<sequence>MRRPIGVESGRMTARRLAAGQTTSLAIIAQAGSKIPQKGRAGPKFLLPHGADEEKAGTLRLFLLSGSKKTEI</sequence>
<accession>A0AAE4GEP0</accession>